<feature type="compositionally biased region" description="Polar residues" evidence="1">
    <location>
        <begin position="341"/>
        <end position="350"/>
    </location>
</feature>
<dbReference type="AlphaFoldDB" id="A8B4V3"/>
<sequence length="1216" mass="134870">MQPQVVRQLSSATPGKIIVVKEQEPRPIRSGSAHYAMDRRAAPPSTAYSGPGRKKSSSSKQAHAKNTPKQTGKKKMRSGTPKKQRIPEPPQLQPPVRHKDTSLKDTLVTALLARMRAEGPLFGASVSRSITPSGVAPAPQQSIFTTTSMEDELIKKLKQAVVDTLHEEGISRHEDSPKVLRNSLTSTRNFGTETDRPRDRSDDRVAKDVRKRKKADPGATQVTKTSVQLPNRLNAIQQKTKAEPPVQSAYDDFQDNDLYEKELNELMNSTYIPGTTVDEYTVNPSSADDVIDLTAPVKSDAHVPALYDRVNMDWPSREGKQAKRTNNLAEGQPPDPLTENYDGSDSEQSVVTKELHNAVEMITKLAPLVPNNTKEDKNISQMVTNLSTAINTIYHAYKEDKHTPVISSPDTRRIGNSKKSSPFEGPLYQHAQHAIARNEVSDTQDHVPSYKDPVGIKKALDDAIFEYPEIPEKVMTKMIQRVASQVDRDPNITEEMAKQLFKEEIDSFLIKAAAEKGDKVELALAYSNMASSKVGLISGDSGKKVAPPGLADEDSAPSMTLPEQNDPHYAPYNTGAHPTRYQRSHLTSVRTHPTTTETDHAGVMESNRSSSATDLTQMSLSDYTNIPVPKIEKIKPASSYASETSVDYVIQRTNFDREIPYEGTTPHSIPNPFTHAQGTRQLSPERYRYSPQDEYLERESSDFKNLQHADLQPIKVVPTITNPTYLPQQHIKASPPPADNTNEYEFNDLCEELDSTTQGIDTTVIPLIPDNYKFDDLDPSQLQNKPVIDIEHELNLGNTLQAEEPTDGYDRYMTQKEKLSRQNFFDGAAGLPVITTEVDQPDHDTLVKRVMDDESKDWDTQINEQLDFVDEESDSEPVDLQQGASVEPALADAAPATTTNTTVLPQELISASKSFGIDESILNLHHHAISSGNNSDYNEAPSIPGAPDESLENPPLGSKTTDTVNIEHPEYIVDHREEAQYNELTNEKDSGFKSDLVPATHPEPSNSQMIQHPEELELEPEPRQPILYEPDPNVTSKEVEQYVDVFCTFIENATDVSVSLDALIDVDNKTTHLSALFDCCIMALSSVGLCVVSQLSKAVITDCDALEADYLDNNGFYKFTLEPIDHFVDVFLIKDRFRAALAEGYAKDMTRLHAYLAQQLKAAATVQPSYTAAVTAGVKQTEQIFFDEMDAVQLSREIADRVLDDVASEVAALFSL</sequence>
<feature type="compositionally biased region" description="Polar residues" evidence="1">
    <location>
        <begin position="182"/>
        <end position="192"/>
    </location>
</feature>
<dbReference type="HOGENOM" id="CLU_269224_0_0_1"/>
<feature type="region of interest" description="Disordered" evidence="1">
    <location>
        <begin position="168"/>
        <end position="225"/>
    </location>
</feature>
<dbReference type="OMA" id="YHAYKED"/>
<feature type="compositionally biased region" description="Polar residues" evidence="1">
    <location>
        <begin position="584"/>
        <end position="596"/>
    </location>
</feature>
<feature type="compositionally biased region" description="Polar residues" evidence="1">
    <location>
        <begin position="1"/>
        <end position="13"/>
    </location>
</feature>
<feature type="compositionally biased region" description="Basic and acidic residues" evidence="1">
    <location>
        <begin position="168"/>
        <end position="178"/>
    </location>
</feature>
<gene>
    <name evidence="2" type="ORF">GL50803_0086815</name>
</gene>
<comment type="caution">
    <text evidence="2">The sequence shown here is derived from an EMBL/GenBank/DDBJ whole genome shotgun (WGS) entry which is preliminary data.</text>
</comment>
<dbReference type="GeneID" id="5702628"/>
<feature type="compositionally biased region" description="Basic residues" evidence="1">
    <location>
        <begin position="71"/>
        <end position="84"/>
    </location>
</feature>
<dbReference type="KEGG" id="gla:GL50803_0086815"/>
<proteinExistence type="predicted"/>
<feature type="region of interest" description="Disordered" evidence="1">
    <location>
        <begin position="312"/>
        <end position="350"/>
    </location>
</feature>
<evidence type="ECO:0000313" key="3">
    <source>
        <dbReference type="Proteomes" id="UP000001548"/>
    </source>
</evidence>
<evidence type="ECO:0000256" key="1">
    <source>
        <dbReference type="SAM" id="MobiDB-lite"/>
    </source>
</evidence>
<name>A8B4V3_GIAIC</name>
<feature type="region of interest" description="Disordered" evidence="1">
    <location>
        <begin position="540"/>
        <end position="614"/>
    </location>
</feature>
<organism evidence="2 3">
    <name type="scientific">Giardia intestinalis (strain ATCC 50803 / WB clone C6)</name>
    <name type="common">Giardia lamblia</name>
    <dbReference type="NCBI Taxonomy" id="184922"/>
    <lineage>
        <taxon>Eukaryota</taxon>
        <taxon>Metamonada</taxon>
        <taxon>Diplomonadida</taxon>
        <taxon>Hexamitidae</taxon>
        <taxon>Giardiinae</taxon>
        <taxon>Giardia</taxon>
    </lineage>
</organism>
<dbReference type="RefSeq" id="XP_001709704.1">
    <property type="nucleotide sequence ID" value="XM_001709652.1"/>
</dbReference>
<dbReference type="EMBL" id="AACB03000002">
    <property type="protein sequence ID" value="KAE8303778.1"/>
    <property type="molecule type" value="Genomic_DNA"/>
</dbReference>
<accession>A8B4V3</accession>
<protein>
    <submittedName>
        <fullName evidence="2">Uncharacterized protein</fullName>
    </submittedName>
</protein>
<feature type="region of interest" description="Disordered" evidence="1">
    <location>
        <begin position="1"/>
        <end position="103"/>
    </location>
</feature>
<dbReference type="Proteomes" id="UP000001548">
    <property type="component" value="Unassembled WGS sequence"/>
</dbReference>
<dbReference type="VEuPathDB" id="GiardiaDB:GL50803_86815"/>
<evidence type="ECO:0000313" key="2">
    <source>
        <dbReference type="EMBL" id="KAE8303778.1"/>
    </source>
</evidence>
<feature type="region of interest" description="Disordered" evidence="1">
    <location>
        <begin position="933"/>
        <end position="953"/>
    </location>
</feature>
<keyword evidence="3" id="KW-1185">Reference proteome</keyword>
<feature type="region of interest" description="Disordered" evidence="1">
    <location>
        <begin position="403"/>
        <end position="425"/>
    </location>
</feature>
<reference evidence="2 3" key="1">
    <citation type="journal article" date="2007" name="Science">
        <title>Genomic minimalism in the early diverging intestinal parasite Giardia lamblia.</title>
        <authorList>
            <person name="Morrison H.G."/>
            <person name="McArthur A.G."/>
            <person name="Gillin F.D."/>
            <person name="Aley S.B."/>
            <person name="Adam R.D."/>
            <person name="Olsen G.J."/>
            <person name="Best A.A."/>
            <person name="Cande W.Z."/>
            <person name="Chen F."/>
            <person name="Cipriano M.J."/>
            <person name="Davids B.J."/>
            <person name="Dawson S.C."/>
            <person name="Elmendorf H.G."/>
            <person name="Hehl A.B."/>
            <person name="Holder M.E."/>
            <person name="Huse S.M."/>
            <person name="Kim U.U."/>
            <person name="Lasek-Nesselquist E."/>
            <person name="Manning G."/>
            <person name="Nigam A."/>
            <person name="Nixon J.E."/>
            <person name="Palm D."/>
            <person name="Passamaneck N.E."/>
            <person name="Prabhu A."/>
            <person name="Reich C.I."/>
            <person name="Reiner D.S."/>
            <person name="Samuelson J."/>
            <person name="Svard S.G."/>
            <person name="Sogin M.L."/>
        </authorList>
    </citation>
    <scope>NUCLEOTIDE SEQUENCE [LARGE SCALE GENOMIC DNA]</scope>
    <source>
        <strain evidence="2 3">WB C6</strain>
    </source>
</reference>
<feature type="compositionally biased region" description="Basic and acidic residues" evidence="1">
    <location>
        <begin position="193"/>
        <end position="208"/>
    </location>
</feature>